<feature type="domain" description="NAD-dependent epimerase/dehydratase" evidence="11">
    <location>
        <begin position="3"/>
        <end position="243"/>
    </location>
</feature>
<dbReference type="Gene3D" id="3.90.25.10">
    <property type="entry name" value="UDP-galactose 4-epimerase, domain 1"/>
    <property type="match status" value="1"/>
</dbReference>
<keyword evidence="8 12" id="KW-0413">Isomerase</keyword>
<sequence length="329" mass="35520">MKVLVVGGAGYIGSTVTSACLDAGHDVVVMDDLSTGRREFTDGRTLIEADFADRRALDEVFSAGDVDAVVHCAAKIVVPESVAEPLAYYENNVGKTLDLLTAMADHGVNRLLFSSSASIYAPDDNFTVTEDSPIAPASPYARTKAMMEQVFGDVAAASALRVLSLRYFNPIGTDPRLRTGQQIEHPTHVMGKLLDAWLEERPFTVTGVEWPTRDGSGIRDFIHVWDLAKAHVAALERFDQVTGREPAVAINLGTGRGVTVRELVAAFEAATGKPLEVVEGPPRPGDVAGTYTVSDRAARLLGWRSELTEVDGVRDAIAWLPVRKQKLGY</sequence>
<dbReference type="GO" id="GO:0003978">
    <property type="term" value="F:UDP-glucose 4-epimerase activity"/>
    <property type="evidence" value="ECO:0007669"/>
    <property type="project" value="UniProtKB-EC"/>
</dbReference>
<dbReference type="RefSeq" id="WP_343886949.1">
    <property type="nucleotide sequence ID" value="NZ_BAAAKI010000025.1"/>
</dbReference>
<dbReference type="EC" id="5.1.3.2" evidence="5"/>
<dbReference type="InterPro" id="IPR005886">
    <property type="entry name" value="UDP_G4E"/>
</dbReference>
<dbReference type="Gene3D" id="3.40.50.720">
    <property type="entry name" value="NAD(P)-binding Rossmann-like Domain"/>
    <property type="match status" value="1"/>
</dbReference>
<evidence type="ECO:0000256" key="10">
    <source>
        <dbReference type="ARBA" id="ARBA00033067"/>
    </source>
</evidence>
<dbReference type="SUPFAM" id="SSF51735">
    <property type="entry name" value="NAD(P)-binding Rossmann-fold domains"/>
    <property type="match status" value="1"/>
</dbReference>
<dbReference type="EMBL" id="JBHSUA010000024">
    <property type="protein sequence ID" value="MFC6397841.1"/>
    <property type="molecule type" value="Genomic_DNA"/>
</dbReference>
<comment type="caution">
    <text evidence="12">The sequence shown here is derived from an EMBL/GenBank/DDBJ whole genome shotgun (WGS) entry which is preliminary data.</text>
</comment>
<evidence type="ECO:0000256" key="9">
    <source>
        <dbReference type="ARBA" id="ARBA00031367"/>
    </source>
</evidence>
<evidence type="ECO:0000256" key="8">
    <source>
        <dbReference type="ARBA" id="ARBA00023235"/>
    </source>
</evidence>
<comment type="cofactor">
    <cofactor evidence="2">
        <name>NAD(+)</name>
        <dbReference type="ChEBI" id="CHEBI:57540"/>
    </cofactor>
</comment>
<dbReference type="InterPro" id="IPR001509">
    <property type="entry name" value="Epimerase_deHydtase"/>
</dbReference>
<evidence type="ECO:0000313" key="13">
    <source>
        <dbReference type="Proteomes" id="UP001596266"/>
    </source>
</evidence>
<dbReference type="PROSITE" id="PS51257">
    <property type="entry name" value="PROKAR_LIPOPROTEIN"/>
    <property type="match status" value="1"/>
</dbReference>
<keyword evidence="7" id="KW-0520">NAD</keyword>
<reference evidence="13" key="1">
    <citation type="journal article" date="2019" name="Int. J. Syst. Evol. Microbiol.">
        <title>The Global Catalogue of Microorganisms (GCM) 10K type strain sequencing project: providing services to taxonomists for standard genome sequencing and annotation.</title>
        <authorList>
            <consortium name="The Broad Institute Genomics Platform"/>
            <consortium name="The Broad Institute Genome Sequencing Center for Infectious Disease"/>
            <person name="Wu L."/>
            <person name="Ma J."/>
        </authorList>
    </citation>
    <scope>NUCLEOTIDE SEQUENCE [LARGE SCALE GENOMIC DNA]</scope>
    <source>
        <strain evidence="13">CGMCC 1.15277</strain>
    </source>
</reference>
<evidence type="ECO:0000259" key="11">
    <source>
        <dbReference type="Pfam" id="PF01370"/>
    </source>
</evidence>
<comment type="similarity">
    <text evidence="4">Belongs to the NAD(P)-dependent epimerase/dehydratase family.</text>
</comment>
<evidence type="ECO:0000256" key="5">
    <source>
        <dbReference type="ARBA" id="ARBA00013189"/>
    </source>
</evidence>
<dbReference type="Proteomes" id="UP001596266">
    <property type="component" value="Unassembled WGS sequence"/>
</dbReference>
<evidence type="ECO:0000256" key="3">
    <source>
        <dbReference type="ARBA" id="ARBA00004947"/>
    </source>
</evidence>
<organism evidence="12 13">
    <name type="scientific">Luteococcus sanguinis</name>
    <dbReference type="NCBI Taxonomy" id="174038"/>
    <lineage>
        <taxon>Bacteria</taxon>
        <taxon>Bacillati</taxon>
        <taxon>Actinomycetota</taxon>
        <taxon>Actinomycetes</taxon>
        <taxon>Propionibacteriales</taxon>
        <taxon>Propionibacteriaceae</taxon>
        <taxon>Luteococcus</taxon>
    </lineage>
</organism>
<comment type="catalytic activity">
    <reaction evidence="1">
        <text>UDP-alpha-D-glucose = UDP-alpha-D-galactose</text>
        <dbReference type="Rhea" id="RHEA:22168"/>
        <dbReference type="ChEBI" id="CHEBI:58885"/>
        <dbReference type="ChEBI" id="CHEBI:66914"/>
        <dbReference type="EC" id="5.1.3.2"/>
    </reaction>
</comment>
<evidence type="ECO:0000256" key="7">
    <source>
        <dbReference type="ARBA" id="ARBA00023027"/>
    </source>
</evidence>
<name>A0ABW1X7K7_9ACTN</name>
<dbReference type="InterPro" id="IPR036291">
    <property type="entry name" value="NAD(P)-bd_dom_sf"/>
</dbReference>
<protein>
    <recommendedName>
        <fullName evidence="6">UDP-glucose 4-epimerase</fullName>
        <ecNumber evidence="5">5.1.3.2</ecNumber>
    </recommendedName>
    <alternativeName>
        <fullName evidence="10">Galactowaldenase</fullName>
    </alternativeName>
    <alternativeName>
        <fullName evidence="9">UDP-galactose 4-epimerase</fullName>
    </alternativeName>
</protein>
<accession>A0ABW1X7K7</accession>
<dbReference type="PANTHER" id="PTHR43725">
    <property type="entry name" value="UDP-GLUCOSE 4-EPIMERASE"/>
    <property type="match status" value="1"/>
</dbReference>
<gene>
    <name evidence="12" type="primary">galE</name>
    <name evidence="12" type="ORF">ACFP57_12730</name>
</gene>
<evidence type="ECO:0000256" key="6">
    <source>
        <dbReference type="ARBA" id="ARBA00018569"/>
    </source>
</evidence>
<dbReference type="NCBIfam" id="TIGR01179">
    <property type="entry name" value="galE"/>
    <property type="match status" value="1"/>
</dbReference>
<proteinExistence type="inferred from homology"/>
<comment type="pathway">
    <text evidence="3">Carbohydrate metabolism; galactose metabolism.</text>
</comment>
<dbReference type="Pfam" id="PF01370">
    <property type="entry name" value="Epimerase"/>
    <property type="match status" value="1"/>
</dbReference>
<evidence type="ECO:0000256" key="1">
    <source>
        <dbReference type="ARBA" id="ARBA00000083"/>
    </source>
</evidence>
<evidence type="ECO:0000256" key="2">
    <source>
        <dbReference type="ARBA" id="ARBA00001911"/>
    </source>
</evidence>
<evidence type="ECO:0000256" key="4">
    <source>
        <dbReference type="ARBA" id="ARBA00007637"/>
    </source>
</evidence>
<keyword evidence="13" id="KW-1185">Reference proteome</keyword>
<evidence type="ECO:0000313" key="12">
    <source>
        <dbReference type="EMBL" id="MFC6397841.1"/>
    </source>
</evidence>